<dbReference type="InterPro" id="IPR001841">
    <property type="entry name" value="Znf_RING"/>
</dbReference>
<dbReference type="CDD" id="cd16667">
    <property type="entry name" value="RING-H2_RNF126-like"/>
    <property type="match status" value="1"/>
</dbReference>
<dbReference type="GO" id="GO:0009737">
    <property type="term" value="P:response to abscisic acid"/>
    <property type="evidence" value="ECO:0007669"/>
    <property type="project" value="EnsemblPlants"/>
</dbReference>
<keyword evidence="5 8" id="KW-0863">Zinc-finger</keyword>
<evidence type="ECO:0000313" key="10">
    <source>
        <dbReference type="EMBL" id="PWZ40590.1"/>
    </source>
</evidence>
<accession>A0A3L6G534</accession>
<dbReference type="OrthoDB" id="8062037at2759"/>
<sequence length="271" mass="30646">MYSTVCRVATVLQTRYTAPGFWHVGLNLFVGIEKLVSNPAEKEHLKTCISRAREHLDEKENEDSVPSNREADTRFLFEGHLTVGQEPPPPAWLVAQNLTRELSILTESSGDQDGSNNRTVPRAEEITPAIMNLLETISGDRDLETALEESLQGIIEYPQRAPPASKEVVANLPVIAVTEEVMSRLGSETECAVCRENLVVDDKMQELPCKHLFHPLCLKPWLDENNSCPICRHELRTDDHVYESRKEREREEEEDRRGAANAVRGGEFIYI</sequence>
<dbReference type="HOGENOM" id="CLU_048503_0_0_1"/>
<evidence type="ECO:0000259" key="9">
    <source>
        <dbReference type="PROSITE" id="PS50089"/>
    </source>
</evidence>
<evidence type="ECO:0000313" key="11">
    <source>
        <dbReference type="Proteomes" id="UP000251960"/>
    </source>
</evidence>
<evidence type="ECO:0000256" key="4">
    <source>
        <dbReference type="ARBA" id="ARBA00022723"/>
    </source>
</evidence>
<evidence type="ECO:0000256" key="5">
    <source>
        <dbReference type="ARBA" id="ARBA00022771"/>
    </source>
</evidence>
<reference evidence="10 11" key="1">
    <citation type="journal article" date="2018" name="Nat. Genet.">
        <title>Extensive intraspecific gene order and gene structural variations between Mo17 and other maize genomes.</title>
        <authorList>
            <person name="Sun S."/>
            <person name="Zhou Y."/>
            <person name="Chen J."/>
            <person name="Shi J."/>
            <person name="Zhao H."/>
            <person name="Zhao H."/>
            <person name="Song W."/>
            <person name="Zhang M."/>
            <person name="Cui Y."/>
            <person name="Dong X."/>
            <person name="Liu H."/>
            <person name="Ma X."/>
            <person name="Jiao Y."/>
            <person name="Wang B."/>
            <person name="Wei X."/>
            <person name="Stein J.C."/>
            <person name="Glaubitz J.C."/>
            <person name="Lu F."/>
            <person name="Yu G."/>
            <person name="Liang C."/>
            <person name="Fengler K."/>
            <person name="Li B."/>
            <person name="Rafalski A."/>
            <person name="Schnable P.S."/>
            <person name="Ware D.H."/>
            <person name="Buckler E.S."/>
            <person name="Lai J."/>
        </authorList>
    </citation>
    <scope>NUCLEOTIDE SEQUENCE [LARGE SCALE GENOMIC DNA]</scope>
    <source>
        <strain evidence="11">cv. Missouri 17</strain>
        <tissue evidence="10">Seedling</tissue>
    </source>
</reference>
<dbReference type="GO" id="GO:0008270">
    <property type="term" value="F:zinc ion binding"/>
    <property type="evidence" value="ECO:0007669"/>
    <property type="project" value="UniProtKB-KW"/>
</dbReference>
<dbReference type="PANTHER" id="PTHR15710:SF4">
    <property type="entry name" value="E3 UBIQUITIN-PROTEIN LIGASE AIP2"/>
    <property type="match status" value="1"/>
</dbReference>
<accession>A0A8J8XEM1</accession>
<dbReference type="PROSITE" id="PS50089">
    <property type="entry name" value="ZF_RING_2"/>
    <property type="match status" value="1"/>
</dbReference>
<keyword evidence="7" id="KW-0862">Zinc</keyword>
<dbReference type="GO" id="GO:0009788">
    <property type="term" value="P:negative regulation of abscisic acid-activated signaling pathway"/>
    <property type="evidence" value="ECO:0007669"/>
    <property type="project" value="EnsemblPlants"/>
</dbReference>
<dbReference type="GO" id="GO:0061630">
    <property type="term" value="F:ubiquitin protein ligase activity"/>
    <property type="evidence" value="ECO:0007669"/>
    <property type="project" value="UniProtKB-EC"/>
</dbReference>
<evidence type="ECO:0000256" key="1">
    <source>
        <dbReference type="ARBA" id="ARBA00000900"/>
    </source>
</evidence>
<proteinExistence type="predicted"/>
<comment type="catalytic activity">
    <reaction evidence="1">
        <text>S-ubiquitinyl-[E2 ubiquitin-conjugating enzyme]-L-cysteine + [acceptor protein]-L-lysine = [E2 ubiquitin-conjugating enzyme]-L-cysteine + N(6)-ubiquitinyl-[acceptor protein]-L-lysine.</text>
        <dbReference type="EC" id="2.3.2.27"/>
    </reaction>
</comment>
<dbReference type="PANTHER" id="PTHR15710">
    <property type="entry name" value="E3 UBIQUITIN-PROTEIN LIGASE PRAJA"/>
    <property type="match status" value="1"/>
</dbReference>
<dbReference type="SMART" id="SM00184">
    <property type="entry name" value="RING"/>
    <property type="match status" value="1"/>
</dbReference>
<dbReference type="EMBL" id="NCVQ01000003">
    <property type="protein sequence ID" value="PWZ40591.1"/>
    <property type="molecule type" value="Genomic_DNA"/>
</dbReference>
<dbReference type="EMBL" id="NCVQ01000003">
    <property type="protein sequence ID" value="PWZ40590.1"/>
    <property type="molecule type" value="Genomic_DNA"/>
</dbReference>
<name>A0A8J8XEM1_MAIZE</name>
<dbReference type="Pfam" id="PF13639">
    <property type="entry name" value="zf-RING_2"/>
    <property type="match status" value="1"/>
</dbReference>
<dbReference type="EC" id="2.3.2.27" evidence="2"/>
<dbReference type="KEGG" id="zma:100280915"/>
<dbReference type="InterPro" id="IPR013083">
    <property type="entry name" value="Znf_RING/FYVE/PHD"/>
</dbReference>
<organism evidence="10">
    <name type="scientific">Zea mays</name>
    <name type="common">Maize</name>
    <dbReference type="NCBI Taxonomy" id="4577"/>
    <lineage>
        <taxon>Eukaryota</taxon>
        <taxon>Viridiplantae</taxon>
        <taxon>Streptophyta</taxon>
        <taxon>Embryophyta</taxon>
        <taxon>Tracheophyta</taxon>
        <taxon>Spermatophyta</taxon>
        <taxon>Magnoliopsida</taxon>
        <taxon>Liliopsida</taxon>
        <taxon>Poales</taxon>
        <taxon>Poaceae</taxon>
        <taxon>PACMAD clade</taxon>
        <taxon>Panicoideae</taxon>
        <taxon>Andropogonodae</taxon>
        <taxon>Andropogoneae</taxon>
        <taxon>Tripsacinae</taxon>
        <taxon>Zea</taxon>
    </lineage>
</organism>
<evidence type="ECO:0000256" key="7">
    <source>
        <dbReference type="ARBA" id="ARBA00022833"/>
    </source>
</evidence>
<evidence type="ECO:0000256" key="3">
    <source>
        <dbReference type="ARBA" id="ARBA00022679"/>
    </source>
</evidence>
<feature type="domain" description="RING-type" evidence="9">
    <location>
        <begin position="191"/>
        <end position="232"/>
    </location>
</feature>
<dbReference type="GO" id="GO:0005634">
    <property type="term" value="C:nucleus"/>
    <property type="evidence" value="ECO:0007669"/>
    <property type="project" value="EnsemblPlants"/>
</dbReference>
<keyword evidence="3" id="KW-0808">Transferase</keyword>
<dbReference type="FunFam" id="3.30.40.10:FF:000127">
    <property type="entry name" value="E3 ubiquitin-protein ligase RNF181"/>
    <property type="match status" value="1"/>
</dbReference>
<dbReference type="SUPFAM" id="SSF57850">
    <property type="entry name" value="RING/U-box"/>
    <property type="match status" value="1"/>
</dbReference>
<dbReference type="OMA" id="YSVICRV"/>
<dbReference type="Gene3D" id="3.30.40.10">
    <property type="entry name" value="Zinc/RING finger domain, C3HC4 (zinc finger)"/>
    <property type="match status" value="1"/>
</dbReference>
<dbReference type="Proteomes" id="UP000251960">
    <property type="component" value="Chromosome 2"/>
</dbReference>
<gene>
    <name evidence="10" type="ORF">Zm00014a_013954</name>
</gene>
<protein>
    <recommendedName>
        <fullName evidence="2">RING-type E3 ubiquitin transferase</fullName>
        <ecNumber evidence="2">2.3.2.27</ecNumber>
    </recommendedName>
</protein>
<keyword evidence="4" id="KW-0479">Metal-binding</keyword>
<dbReference type="GO" id="GO:0016567">
    <property type="term" value="P:protein ubiquitination"/>
    <property type="evidence" value="ECO:0007669"/>
    <property type="project" value="EnsemblPlants"/>
</dbReference>
<evidence type="ECO:0000256" key="2">
    <source>
        <dbReference type="ARBA" id="ARBA00012483"/>
    </source>
</evidence>
<dbReference type="GO" id="GO:0005829">
    <property type="term" value="C:cytosol"/>
    <property type="evidence" value="ECO:0007669"/>
    <property type="project" value="EnsemblPlants"/>
</dbReference>
<dbReference type="AlphaFoldDB" id="A0A8J8XEM1"/>
<evidence type="ECO:0000256" key="8">
    <source>
        <dbReference type="PROSITE-ProRule" id="PRU00175"/>
    </source>
</evidence>
<keyword evidence="6" id="KW-0833">Ubl conjugation pathway</keyword>
<evidence type="ECO:0000256" key="6">
    <source>
        <dbReference type="ARBA" id="ARBA00022786"/>
    </source>
</evidence>
<comment type="caution">
    <text evidence="10">The sequence shown here is derived from an EMBL/GenBank/DDBJ whole genome shotgun (WGS) entry which is preliminary data.</text>
</comment>